<dbReference type="InterPro" id="IPR029787">
    <property type="entry name" value="Nucleotide_cyclase"/>
</dbReference>
<dbReference type="AlphaFoldDB" id="A0A090ALC4"/>
<evidence type="ECO:0000313" key="5">
    <source>
        <dbReference type="EMBL" id="BAP55880.1"/>
    </source>
</evidence>
<evidence type="ECO:0000313" key="6">
    <source>
        <dbReference type="Proteomes" id="UP000031623"/>
    </source>
</evidence>
<dbReference type="InterPro" id="IPR011006">
    <property type="entry name" value="CheY-like_superfamily"/>
</dbReference>
<dbReference type="SUPFAM" id="SSF52172">
    <property type="entry name" value="CheY-like"/>
    <property type="match status" value="1"/>
</dbReference>
<keyword evidence="1" id="KW-0597">Phosphoprotein</keyword>
<dbReference type="GO" id="GO:0006171">
    <property type="term" value="P:cAMP biosynthetic process"/>
    <property type="evidence" value="ECO:0007669"/>
    <property type="project" value="TreeGrafter"/>
</dbReference>
<dbReference type="PROSITE" id="PS50005">
    <property type="entry name" value="TPR"/>
    <property type="match status" value="1"/>
</dbReference>
<evidence type="ECO:0000259" key="3">
    <source>
        <dbReference type="PROSITE" id="PS50110"/>
    </source>
</evidence>
<dbReference type="HOGENOM" id="CLU_000445_110_2_6"/>
<feature type="repeat" description="TPR" evidence="2">
    <location>
        <begin position="398"/>
        <end position="431"/>
    </location>
</feature>
<dbReference type="PANTHER" id="PTHR43081">
    <property type="entry name" value="ADENYLATE CYCLASE, TERMINAL-DIFFERENTIATION SPECIFIC-RELATED"/>
    <property type="match status" value="1"/>
</dbReference>
<dbReference type="STRING" id="40754.THII_1583"/>
<dbReference type="Proteomes" id="UP000031623">
    <property type="component" value="Chromosome"/>
</dbReference>
<dbReference type="PROSITE" id="PS50110">
    <property type="entry name" value="RESPONSE_REGULATORY"/>
    <property type="match status" value="1"/>
</dbReference>
<dbReference type="CDD" id="cd07302">
    <property type="entry name" value="CHD"/>
    <property type="match status" value="1"/>
</dbReference>
<dbReference type="InterPro" id="IPR019734">
    <property type="entry name" value="TPR_rpt"/>
</dbReference>
<dbReference type="SMART" id="SM00044">
    <property type="entry name" value="CYCc"/>
    <property type="match status" value="1"/>
</dbReference>
<dbReference type="PROSITE" id="PS50125">
    <property type="entry name" value="GUANYLATE_CYCLASE_2"/>
    <property type="match status" value="1"/>
</dbReference>
<dbReference type="Gene3D" id="1.25.40.10">
    <property type="entry name" value="Tetratricopeptide repeat domain"/>
    <property type="match status" value="1"/>
</dbReference>
<sequence>MTSDDEELMFQDEVEELANEIQSHSSIAWIILVVDDQEEVHQITKYALKNYTFDDKRIAFIDAYSAQAAREILATRADIALILLDVVMEEHDSGLQLVSFIRDELQNRMVRIILRTGQPGYAPEKEIILRYDINDYRDKTELSNQKLFTTITTGLRSYKDLLLIEEKNTQLSKLVDAYGRFVPRELIHILNKESIIDVQLGDSVQQEMTVMFTDIRDFTKLSESLKPEEVFSFLNDYLGYMEPIISAQHGFIDKYIGDAIMALFPRSADDALQAAIQMLHTLCQYNHKRQLLNFSPLRIGNGINSGQLMLGTVGGEKRMDGTVVSDTVNLASRIENLCKLYNVSLLISENTVARLSHLEQYHMRIIDNLKVKGKSIPVTIYEIFDADPIELFNLKAKTLSIFTTGFELFKDKKFEDAKKTFEQVIEINPEDKVAHLYIKRCEKILKYYEGSDWAYSGEL</sequence>
<dbReference type="InterPro" id="IPR011990">
    <property type="entry name" value="TPR-like_helical_dom_sf"/>
</dbReference>
<dbReference type="GO" id="GO:0000160">
    <property type="term" value="P:phosphorelay signal transduction system"/>
    <property type="evidence" value="ECO:0007669"/>
    <property type="project" value="InterPro"/>
</dbReference>
<organism evidence="5 6">
    <name type="scientific">Thioploca ingrica</name>
    <dbReference type="NCBI Taxonomy" id="40754"/>
    <lineage>
        <taxon>Bacteria</taxon>
        <taxon>Pseudomonadati</taxon>
        <taxon>Pseudomonadota</taxon>
        <taxon>Gammaproteobacteria</taxon>
        <taxon>Thiotrichales</taxon>
        <taxon>Thiotrichaceae</taxon>
        <taxon>Thioploca</taxon>
    </lineage>
</organism>
<feature type="modified residue" description="4-aspartylphosphate" evidence="1">
    <location>
        <position position="85"/>
    </location>
</feature>
<keyword evidence="2" id="KW-0802">TPR repeat</keyword>
<dbReference type="Gene3D" id="3.40.50.2300">
    <property type="match status" value="1"/>
</dbReference>
<keyword evidence="6" id="KW-1185">Reference proteome</keyword>
<feature type="domain" description="Guanylate cyclase" evidence="4">
    <location>
        <begin position="209"/>
        <end position="335"/>
    </location>
</feature>
<dbReference type="SMART" id="SM00448">
    <property type="entry name" value="REC"/>
    <property type="match status" value="1"/>
</dbReference>
<evidence type="ECO:0000256" key="2">
    <source>
        <dbReference type="PROSITE-ProRule" id="PRU00339"/>
    </source>
</evidence>
<dbReference type="InterPro" id="IPR050697">
    <property type="entry name" value="Adenylyl/Guanylyl_Cyclase_3/4"/>
</dbReference>
<protein>
    <submittedName>
        <fullName evidence="5">Adenylate/guanylate cyclase</fullName>
    </submittedName>
</protein>
<dbReference type="SUPFAM" id="SSF48452">
    <property type="entry name" value="TPR-like"/>
    <property type="match status" value="1"/>
</dbReference>
<dbReference type="GO" id="GO:0004016">
    <property type="term" value="F:adenylate cyclase activity"/>
    <property type="evidence" value="ECO:0007669"/>
    <property type="project" value="UniProtKB-ARBA"/>
</dbReference>
<feature type="domain" description="Response regulatory" evidence="3">
    <location>
        <begin position="30"/>
        <end position="154"/>
    </location>
</feature>
<reference evidence="5 6" key="1">
    <citation type="journal article" date="2014" name="ISME J.">
        <title>Ecophysiology of Thioploca ingrica as revealed by the complete genome sequence supplemented with proteomic evidence.</title>
        <authorList>
            <person name="Kojima H."/>
            <person name="Ogura Y."/>
            <person name="Yamamoto N."/>
            <person name="Togashi T."/>
            <person name="Mori H."/>
            <person name="Watanabe T."/>
            <person name="Nemoto F."/>
            <person name="Kurokawa K."/>
            <person name="Hayashi T."/>
            <person name="Fukui M."/>
        </authorList>
    </citation>
    <scope>NUCLEOTIDE SEQUENCE [LARGE SCALE GENOMIC DNA]</scope>
</reference>
<evidence type="ECO:0000256" key="1">
    <source>
        <dbReference type="PROSITE-ProRule" id="PRU00169"/>
    </source>
</evidence>
<name>A0A090ALC4_9GAMM</name>
<accession>A0A090ALC4</accession>
<proteinExistence type="predicted"/>
<dbReference type="OrthoDB" id="9804645at2"/>
<evidence type="ECO:0000259" key="4">
    <source>
        <dbReference type="PROSITE" id="PS50125"/>
    </source>
</evidence>
<dbReference type="Gene3D" id="3.30.70.1230">
    <property type="entry name" value="Nucleotide cyclase"/>
    <property type="match status" value="1"/>
</dbReference>
<dbReference type="Pfam" id="PF00211">
    <property type="entry name" value="Guanylate_cyc"/>
    <property type="match status" value="1"/>
</dbReference>
<dbReference type="InterPro" id="IPR001054">
    <property type="entry name" value="A/G_cyclase"/>
</dbReference>
<dbReference type="EMBL" id="AP014633">
    <property type="protein sequence ID" value="BAP55880.1"/>
    <property type="molecule type" value="Genomic_DNA"/>
</dbReference>
<dbReference type="SUPFAM" id="SSF55073">
    <property type="entry name" value="Nucleotide cyclase"/>
    <property type="match status" value="1"/>
</dbReference>
<dbReference type="PANTHER" id="PTHR43081:SF1">
    <property type="entry name" value="ADENYLATE CYCLASE, TERMINAL-DIFFERENTIATION SPECIFIC"/>
    <property type="match status" value="1"/>
</dbReference>
<dbReference type="KEGG" id="tig:THII_1583"/>
<dbReference type="InterPro" id="IPR001789">
    <property type="entry name" value="Sig_transdc_resp-reg_receiver"/>
</dbReference>
<gene>
    <name evidence="5" type="ORF">THII_1583</name>
</gene>